<feature type="signal peptide" evidence="2">
    <location>
        <begin position="1"/>
        <end position="26"/>
    </location>
</feature>
<keyword evidence="2" id="KW-0732">Signal</keyword>
<feature type="chain" id="PRO_5034919710" evidence="2">
    <location>
        <begin position="27"/>
        <end position="180"/>
    </location>
</feature>
<accession>A0A8D8CEY1</accession>
<organism evidence="3">
    <name type="scientific">Culex pipiens</name>
    <name type="common">House mosquito</name>
    <dbReference type="NCBI Taxonomy" id="7175"/>
    <lineage>
        <taxon>Eukaryota</taxon>
        <taxon>Metazoa</taxon>
        <taxon>Ecdysozoa</taxon>
        <taxon>Arthropoda</taxon>
        <taxon>Hexapoda</taxon>
        <taxon>Insecta</taxon>
        <taxon>Pterygota</taxon>
        <taxon>Neoptera</taxon>
        <taxon>Endopterygota</taxon>
        <taxon>Diptera</taxon>
        <taxon>Nematocera</taxon>
        <taxon>Culicoidea</taxon>
        <taxon>Culicidae</taxon>
        <taxon>Culicinae</taxon>
        <taxon>Culicini</taxon>
        <taxon>Culex</taxon>
        <taxon>Culex</taxon>
    </lineage>
</organism>
<evidence type="ECO:0000256" key="2">
    <source>
        <dbReference type="SAM" id="SignalP"/>
    </source>
</evidence>
<evidence type="ECO:0000256" key="1">
    <source>
        <dbReference type="SAM" id="Coils"/>
    </source>
</evidence>
<reference evidence="3" key="1">
    <citation type="submission" date="2021-05" db="EMBL/GenBank/DDBJ databases">
        <authorList>
            <person name="Alioto T."/>
            <person name="Alioto T."/>
            <person name="Gomez Garrido J."/>
        </authorList>
    </citation>
    <scope>NUCLEOTIDE SEQUENCE</scope>
</reference>
<sequence>MPSNWCPLLTVSLLLALSLGPMATWARPDRSGLLAAADLKEDIPVEELYNELVEEEQKLHDKEVNYLQVLSAVAARQLRDEELLQQQERRQERQRAQLTQLAAAAVNGGDQQQASLLDELPPVESAASRLAREQQALPKAQVPYQKAKDEKKNNHYMALCHFKLCNMGRKRNTRFLHFWN</sequence>
<dbReference type="EMBL" id="HBUE01121692">
    <property type="protein sequence ID" value="CAG6492668.1"/>
    <property type="molecule type" value="Transcribed_RNA"/>
</dbReference>
<proteinExistence type="predicted"/>
<dbReference type="AlphaFoldDB" id="A0A8D8CEY1"/>
<name>A0A8D8CEY1_CULPI</name>
<feature type="coiled-coil region" evidence="1">
    <location>
        <begin position="45"/>
        <end position="104"/>
    </location>
</feature>
<evidence type="ECO:0000313" key="3">
    <source>
        <dbReference type="EMBL" id="CAG6492668.1"/>
    </source>
</evidence>
<keyword evidence="1" id="KW-0175">Coiled coil</keyword>
<protein>
    <submittedName>
        <fullName evidence="3">(northern house mosquito) hypothetical protein</fullName>
    </submittedName>
</protein>